<protein>
    <recommendedName>
        <fullName evidence="4">BA14K family protein</fullName>
    </recommendedName>
</protein>
<accession>A0A2J0YZE7</accession>
<dbReference type="RefSeq" id="WP_100673208.1">
    <property type="nucleotide sequence ID" value="NZ_JBKOIJ010000001.1"/>
</dbReference>
<evidence type="ECO:0008006" key="4">
    <source>
        <dbReference type="Google" id="ProtNLM"/>
    </source>
</evidence>
<organism evidence="2 3">
    <name type="scientific">Rhizobium meliloti</name>
    <name type="common">Ensifer meliloti</name>
    <name type="synonym">Sinorhizobium meliloti</name>
    <dbReference type="NCBI Taxonomy" id="382"/>
    <lineage>
        <taxon>Bacteria</taxon>
        <taxon>Pseudomonadati</taxon>
        <taxon>Pseudomonadota</taxon>
        <taxon>Alphaproteobacteria</taxon>
        <taxon>Hyphomicrobiales</taxon>
        <taxon>Rhizobiaceae</taxon>
        <taxon>Sinorhizobium/Ensifer group</taxon>
        <taxon>Sinorhizobium</taxon>
    </lineage>
</organism>
<feature type="signal peptide" evidence="1">
    <location>
        <begin position="1"/>
        <end position="23"/>
    </location>
</feature>
<comment type="caution">
    <text evidence="2">The sequence shown here is derived from an EMBL/GenBank/DDBJ whole genome shotgun (WGS) entry which is preliminary data.</text>
</comment>
<evidence type="ECO:0000256" key="1">
    <source>
        <dbReference type="SAM" id="SignalP"/>
    </source>
</evidence>
<evidence type="ECO:0000313" key="3">
    <source>
        <dbReference type="Proteomes" id="UP000231987"/>
    </source>
</evidence>
<dbReference type="Proteomes" id="UP000231987">
    <property type="component" value="Unassembled WGS sequence"/>
</dbReference>
<dbReference type="EMBL" id="NJGD01000009">
    <property type="protein sequence ID" value="PJR13653.1"/>
    <property type="molecule type" value="Genomic_DNA"/>
</dbReference>
<proteinExistence type="predicted"/>
<dbReference type="AlphaFoldDB" id="A0A2J0YZE7"/>
<reference evidence="2 3" key="1">
    <citation type="submission" date="2017-06" db="EMBL/GenBank/DDBJ databases">
        <title>Ensifer strains isolated from leguminous trees and herbs display diverse denitrification phenotypes with some acting as strong N2O sinks.</title>
        <authorList>
            <person name="Woliy K."/>
            <person name="Mania D."/>
            <person name="Bakken L.R."/>
            <person name="Frostegard A."/>
        </authorList>
    </citation>
    <scope>NUCLEOTIDE SEQUENCE [LARGE SCALE GENOMIC DNA]</scope>
    <source>
        <strain evidence="2 3">AC50a</strain>
    </source>
</reference>
<keyword evidence="1" id="KW-0732">Signal</keyword>
<name>A0A2J0YZE7_RHIML</name>
<gene>
    <name evidence="2" type="ORF">CEJ86_20945</name>
</gene>
<evidence type="ECO:0000313" key="2">
    <source>
        <dbReference type="EMBL" id="PJR13653.1"/>
    </source>
</evidence>
<feature type="chain" id="PRO_5014468423" description="BA14K family protein" evidence="1">
    <location>
        <begin position="24"/>
        <end position="98"/>
    </location>
</feature>
<sequence>MRKFLSALTAAVLAASFALPARAAPIFVPRPEQVKTGAVEQVDHRRNWRDSHWNRRQAWRSCRYYGRCFPRYDYTQSYGYRDDYRYNRRPSVNIYLNF</sequence>